<evidence type="ECO:0000313" key="1">
    <source>
        <dbReference type="EMBL" id="KAK2163876.1"/>
    </source>
</evidence>
<dbReference type="AlphaFoldDB" id="A0AAD9K2T9"/>
<proteinExistence type="predicted"/>
<name>A0AAD9K2T9_RIDPI</name>
<protein>
    <submittedName>
        <fullName evidence="1">Uncharacterized protein</fullName>
    </submittedName>
</protein>
<sequence length="64" mass="7642">MIGAFIHDRPTSFFQGYMDNVSMISSYSQVKLLQFHYHSMHAIVMYQWWHTISLGGMMQYTNYL</sequence>
<organism evidence="1 2">
    <name type="scientific">Ridgeia piscesae</name>
    <name type="common">Tubeworm</name>
    <dbReference type="NCBI Taxonomy" id="27915"/>
    <lineage>
        <taxon>Eukaryota</taxon>
        <taxon>Metazoa</taxon>
        <taxon>Spiralia</taxon>
        <taxon>Lophotrochozoa</taxon>
        <taxon>Annelida</taxon>
        <taxon>Polychaeta</taxon>
        <taxon>Sedentaria</taxon>
        <taxon>Canalipalpata</taxon>
        <taxon>Sabellida</taxon>
        <taxon>Siboglinidae</taxon>
        <taxon>Ridgeia</taxon>
    </lineage>
</organism>
<dbReference type="Proteomes" id="UP001209878">
    <property type="component" value="Unassembled WGS sequence"/>
</dbReference>
<reference evidence="1" key="1">
    <citation type="journal article" date="2023" name="Mol. Biol. Evol.">
        <title>Third-Generation Sequencing Reveals the Adaptive Role of the Epigenome in Three Deep-Sea Polychaetes.</title>
        <authorList>
            <person name="Perez M."/>
            <person name="Aroh O."/>
            <person name="Sun Y."/>
            <person name="Lan Y."/>
            <person name="Juniper S.K."/>
            <person name="Young C.R."/>
            <person name="Angers B."/>
            <person name="Qian P.Y."/>
        </authorList>
    </citation>
    <scope>NUCLEOTIDE SEQUENCE</scope>
    <source>
        <strain evidence="1">R07B-5</strain>
    </source>
</reference>
<keyword evidence="2" id="KW-1185">Reference proteome</keyword>
<gene>
    <name evidence="1" type="ORF">NP493_1445g00039</name>
</gene>
<accession>A0AAD9K2T9</accession>
<comment type="caution">
    <text evidence="1">The sequence shown here is derived from an EMBL/GenBank/DDBJ whole genome shotgun (WGS) entry which is preliminary data.</text>
</comment>
<dbReference type="EMBL" id="JAODUO010001442">
    <property type="protein sequence ID" value="KAK2163876.1"/>
    <property type="molecule type" value="Genomic_DNA"/>
</dbReference>
<evidence type="ECO:0000313" key="2">
    <source>
        <dbReference type="Proteomes" id="UP001209878"/>
    </source>
</evidence>